<protein>
    <recommendedName>
        <fullName evidence="2">Pyrrolo-quinoline quinone repeat domain-containing protein</fullName>
    </recommendedName>
</protein>
<sequence length="427" mass="46256">MNRRALLTTVATGGAVALAGCSTLGESCGPPTGTFDRPRDRWPASGYDPTNTSYAPAGPSSGETQWRTDREAGEGPRLNGWFSSPIVGDDAVYVATRQFDGHDHDYPGYLVALDDETGELQWRVELPSLASGDPTLAGDTILVGDLGGTLHAVSTAGERRWTQELGAAVRTPTIVGEHVYVLDSSATVYGFTLDGERCWEYRQSNVWDRLLGGDAFAANSAPAVDDSRVYVAVQANPDGDETAHVVAFDHEGHEEWRYRFPTGYRPPNTPAVVDETVLVTGGDQIVALDAVTGEHQWRFVVGHRHTGAPATDGERVYVGAKNLYALDVDDGNEQWRVVNYGVSDSLGWTKSVPFMGRPAVTDDAIYLRAGAFDSSDGSRLWGDLAEETVLESNYTTRYYSWHSMAPLSVTTDALYLSHQSQGVTKIA</sequence>
<evidence type="ECO:0000313" key="3">
    <source>
        <dbReference type="EMBL" id="KTG14445.1"/>
    </source>
</evidence>
<dbReference type="Proteomes" id="UP000053157">
    <property type="component" value="Unassembled WGS sequence"/>
</dbReference>
<dbReference type="OrthoDB" id="8638at2157"/>
<dbReference type="PROSITE" id="PS51257">
    <property type="entry name" value="PROKAR_LIPOPROTEIN"/>
    <property type="match status" value="1"/>
</dbReference>
<dbReference type="SUPFAM" id="SSF50998">
    <property type="entry name" value="Quinoprotein alcohol dehydrogenase-like"/>
    <property type="match status" value="2"/>
</dbReference>
<comment type="caution">
    <text evidence="3">The sequence shown here is derived from an EMBL/GenBank/DDBJ whole genome shotgun (WGS) entry which is preliminary data.</text>
</comment>
<dbReference type="PANTHER" id="PTHR34512">
    <property type="entry name" value="CELL SURFACE PROTEIN"/>
    <property type="match status" value="1"/>
</dbReference>
<dbReference type="RefSeq" id="WP_082682260.1">
    <property type="nucleotide sequence ID" value="NZ_LOPV01000555.1"/>
</dbReference>
<dbReference type="Pfam" id="PF13360">
    <property type="entry name" value="PQQ_2"/>
    <property type="match status" value="2"/>
</dbReference>
<proteinExistence type="predicted"/>
<evidence type="ECO:0000259" key="2">
    <source>
        <dbReference type="Pfam" id="PF13360"/>
    </source>
</evidence>
<organism evidence="3 4">
    <name type="scientific">Haloferax profundi</name>
    <dbReference type="NCBI Taxonomy" id="1544718"/>
    <lineage>
        <taxon>Archaea</taxon>
        <taxon>Methanobacteriati</taxon>
        <taxon>Methanobacteriota</taxon>
        <taxon>Stenosarchaea group</taxon>
        <taxon>Halobacteria</taxon>
        <taxon>Halobacteriales</taxon>
        <taxon>Haloferacaceae</taxon>
        <taxon>Haloferax</taxon>
    </lineage>
</organism>
<dbReference type="Gene3D" id="2.130.10.10">
    <property type="entry name" value="YVTN repeat-like/Quinoprotein amine dehydrogenase"/>
    <property type="match status" value="1"/>
</dbReference>
<gene>
    <name evidence="3" type="ORF">AUR66_19020</name>
</gene>
<dbReference type="AlphaFoldDB" id="A0A0W1RLN1"/>
<dbReference type="PANTHER" id="PTHR34512:SF30">
    <property type="entry name" value="OUTER MEMBRANE PROTEIN ASSEMBLY FACTOR BAMB"/>
    <property type="match status" value="1"/>
</dbReference>
<dbReference type="Gene3D" id="2.40.128.630">
    <property type="match status" value="1"/>
</dbReference>
<evidence type="ECO:0000256" key="1">
    <source>
        <dbReference type="SAM" id="MobiDB-lite"/>
    </source>
</evidence>
<reference evidence="3 4" key="1">
    <citation type="submission" date="2015-12" db="EMBL/GenBank/DDBJ databases">
        <title>Haloferax profundi sp. nov. isolated from the Discovery deep brine-seawater interface in the Red Sea.</title>
        <authorList>
            <person name="Zhang G."/>
            <person name="Stingl U."/>
            <person name="Rashid M."/>
        </authorList>
    </citation>
    <scope>NUCLEOTIDE SEQUENCE [LARGE SCALE GENOMIC DNA]</scope>
    <source>
        <strain evidence="3 4">SB29</strain>
    </source>
</reference>
<dbReference type="InterPro" id="IPR015943">
    <property type="entry name" value="WD40/YVTN_repeat-like_dom_sf"/>
</dbReference>
<dbReference type="Gene3D" id="2.40.10.480">
    <property type="match status" value="1"/>
</dbReference>
<accession>A0A0W1RLN1</accession>
<feature type="domain" description="Pyrrolo-quinoline quinone repeat" evidence="2">
    <location>
        <begin position="108"/>
        <end position="232"/>
    </location>
</feature>
<name>A0A0W1RLN1_9EURY</name>
<keyword evidence="4" id="KW-1185">Reference proteome</keyword>
<dbReference type="SMART" id="SM00564">
    <property type="entry name" value="PQQ"/>
    <property type="match status" value="6"/>
</dbReference>
<dbReference type="InterPro" id="IPR002372">
    <property type="entry name" value="PQQ_rpt_dom"/>
</dbReference>
<feature type="region of interest" description="Disordered" evidence="1">
    <location>
        <begin position="29"/>
        <end position="78"/>
    </location>
</feature>
<dbReference type="InterPro" id="IPR011047">
    <property type="entry name" value="Quinoprotein_ADH-like_sf"/>
</dbReference>
<dbReference type="EMBL" id="LOPV01000555">
    <property type="protein sequence ID" value="KTG14445.1"/>
    <property type="molecule type" value="Genomic_DNA"/>
</dbReference>
<dbReference type="InterPro" id="IPR018391">
    <property type="entry name" value="PQQ_b-propeller_rpt"/>
</dbReference>
<feature type="domain" description="Pyrrolo-quinoline quinone repeat" evidence="2">
    <location>
        <begin position="243"/>
        <end position="383"/>
    </location>
</feature>
<evidence type="ECO:0000313" key="4">
    <source>
        <dbReference type="Proteomes" id="UP000053157"/>
    </source>
</evidence>